<keyword evidence="5 7" id="KW-1133">Transmembrane helix</keyword>
<evidence type="ECO:0000256" key="3">
    <source>
        <dbReference type="ARBA" id="ARBA00022475"/>
    </source>
</evidence>
<evidence type="ECO:0000256" key="1">
    <source>
        <dbReference type="ARBA" id="ARBA00004651"/>
    </source>
</evidence>
<keyword evidence="3" id="KW-1003">Cell membrane</keyword>
<dbReference type="PANTHER" id="PTHR40043:SF1">
    <property type="entry name" value="UPF0719 INNER MEMBRANE PROTEIN YJFL"/>
    <property type="match status" value="1"/>
</dbReference>
<feature type="transmembrane region" description="Helical" evidence="7">
    <location>
        <begin position="87"/>
        <end position="108"/>
    </location>
</feature>
<evidence type="ECO:0000313" key="9">
    <source>
        <dbReference type="Proteomes" id="UP001185012"/>
    </source>
</evidence>
<dbReference type="Proteomes" id="UP001185012">
    <property type="component" value="Unassembled WGS sequence"/>
</dbReference>
<organism evidence="8 9">
    <name type="scientific">Desmospora profundinema</name>
    <dbReference type="NCBI Taxonomy" id="1571184"/>
    <lineage>
        <taxon>Bacteria</taxon>
        <taxon>Bacillati</taxon>
        <taxon>Bacillota</taxon>
        <taxon>Bacilli</taxon>
        <taxon>Bacillales</taxon>
        <taxon>Thermoactinomycetaceae</taxon>
        <taxon>Desmospora</taxon>
    </lineage>
</organism>
<evidence type="ECO:0000256" key="2">
    <source>
        <dbReference type="ARBA" id="ARBA00005779"/>
    </source>
</evidence>
<comment type="subcellular location">
    <subcellularLocation>
        <location evidence="1">Cell membrane</location>
        <topology evidence="1">Multi-pass membrane protein</topology>
    </subcellularLocation>
</comment>
<dbReference type="Pfam" id="PF03994">
    <property type="entry name" value="DUF350"/>
    <property type="match status" value="1"/>
</dbReference>
<keyword evidence="6 7" id="KW-0472">Membrane</keyword>
<evidence type="ECO:0000256" key="6">
    <source>
        <dbReference type="ARBA" id="ARBA00023136"/>
    </source>
</evidence>
<keyword evidence="9" id="KW-1185">Reference proteome</keyword>
<gene>
    <name evidence="8" type="ORF">JOE21_001592</name>
</gene>
<sequence length="145" mass="15669">MLEQWPYLLNFLMYLGVSIPLVVLGIFLFLITTPYKETQLIKEGAETADSQKAAAAKAASYVLGGKLLGLTLVLSSAIYHAASLVDLMIWGAVGAVFQVLIFYLFELLTPFRVTSEIPKGNVSVGIFSAFLSISTGLLLASLISY</sequence>
<reference evidence="8 9" key="1">
    <citation type="submission" date="2023-07" db="EMBL/GenBank/DDBJ databases">
        <title>Genomic Encyclopedia of Type Strains, Phase IV (KMG-IV): sequencing the most valuable type-strain genomes for metagenomic binning, comparative biology and taxonomic classification.</title>
        <authorList>
            <person name="Goeker M."/>
        </authorList>
    </citation>
    <scope>NUCLEOTIDE SEQUENCE [LARGE SCALE GENOMIC DNA]</scope>
    <source>
        <strain evidence="8 9">DSM 45903</strain>
    </source>
</reference>
<comment type="similarity">
    <text evidence="2">Belongs to the UPF0719 family.</text>
</comment>
<evidence type="ECO:0000256" key="7">
    <source>
        <dbReference type="SAM" id="Phobius"/>
    </source>
</evidence>
<evidence type="ECO:0000313" key="8">
    <source>
        <dbReference type="EMBL" id="MDR6225594.1"/>
    </source>
</evidence>
<feature type="transmembrane region" description="Helical" evidence="7">
    <location>
        <begin position="120"/>
        <end position="143"/>
    </location>
</feature>
<feature type="transmembrane region" description="Helical" evidence="7">
    <location>
        <begin position="61"/>
        <end position="81"/>
    </location>
</feature>
<proteinExistence type="inferred from homology"/>
<evidence type="ECO:0000256" key="5">
    <source>
        <dbReference type="ARBA" id="ARBA00022989"/>
    </source>
</evidence>
<evidence type="ECO:0000256" key="4">
    <source>
        <dbReference type="ARBA" id="ARBA00022692"/>
    </source>
</evidence>
<dbReference type="PANTHER" id="PTHR40043">
    <property type="entry name" value="UPF0719 INNER MEMBRANE PROTEIN YJFL"/>
    <property type="match status" value="1"/>
</dbReference>
<keyword evidence="4 7" id="KW-0812">Transmembrane</keyword>
<protein>
    <submittedName>
        <fullName evidence="8">Membrane protein</fullName>
    </submittedName>
</protein>
<comment type="caution">
    <text evidence="8">The sequence shown here is derived from an EMBL/GenBank/DDBJ whole genome shotgun (WGS) entry which is preliminary data.</text>
</comment>
<dbReference type="EMBL" id="JAVDQG010000003">
    <property type="protein sequence ID" value="MDR6225594.1"/>
    <property type="molecule type" value="Genomic_DNA"/>
</dbReference>
<dbReference type="InterPro" id="IPR007140">
    <property type="entry name" value="DUF350"/>
</dbReference>
<feature type="transmembrane region" description="Helical" evidence="7">
    <location>
        <begin position="12"/>
        <end position="32"/>
    </location>
</feature>
<dbReference type="RefSeq" id="WP_309864479.1">
    <property type="nucleotide sequence ID" value="NZ_JAVDQG010000003.1"/>
</dbReference>
<name>A0ABU1IN45_9BACL</name>
<accession>A0ABU1IN45</accession>